<sequence length="406" mass="46227">MPGRIFHFETIPILLPNHTFVTLHEHATSRWVSGLVSQYELIGRYFGIIHELGSDRYVYSKYQVHEWLVDENDTEVGHGEFIERTHNIPTLGAAKLIYDWQLPLPEHLQVVLADAMRPEPPPAPRPVEYWASRIQLGNVRSRVDDSGQPLHIEKLLGELLQSSIELVHVIRRGVTAAGNDLLRLKYVGHRLHDRFKVDSKAWVGPRDAVPPADFGWCDLPELSDAPGVRNAIDELAKLLRPYSAKLDAFMWPLQHPDRATWEEQQLLPQELKEILPELEDAVGLLKLSLSTWCEGKAEGENTPETPAQLKMPSKEDFIAHRIFVATGYDQQEIADLLLRQYSISRHRGTVSRMIERAAKWIEAGNALPDLPKPTNRPLTMDPERLNLGKNEEGRTPRQGKLERSAE</sequence>
<gene>
    <name evidence="2" type="ORF">ETAA8_39980</name>
</gene>
<dbReference type="KEGG" id="aagg:ETAA8_39980"/>
<organism evidence="2 3">
    <name type="scientific">Anatilimnocola aggregata</name>
    <dbReference type="NCBI Taxonomy" id="2528021"/>
    <lineage>
        <taxon>Bacteria</taxon>
        <taxon>Pseudomonadati</taxon>
        <taxon>Planctomycetota</taxon>
        <taxon>Planctomycetia</taxon>
        <taxon>Pirellulales</taxon>
        <taxon>Pirellulaceae</taxon>
        <taxon>Anatilimnocola</taxon>
    </lineage>
</organism>
<feature type="compositionally biased region" description="Basic and acidic residues" evidence="1">
    <location>
        <begin position="381"/>
        <end position="406"/>
    </location>
</feature>
<dbReference type="RefSeq" id="WP_145091910.1">
    <property type="nucleotide sequence ID" value="NZ_CP036274.1"/>
</dbReference>
<evidence type="ECO:0000313" key="3">
    <source>
        <dbReference type="Proteomes" id="UP000315017"/>
    </source>
</evidence>
<keyword evidence="3" id="KW-1185">Reference proteome</keyword>
<proteinExistence type="predicted"/>
<dbReference type="AlphaFoldDB" id="A0A517YFG2"/>
<dbReference type="Proteomes" id="UP000315017">
    <property type="component" value="Chromosome"/>
</dbReference>
<evidence type="ECO:0000313" key="2">
    <source>
        <dbReference type="EMBL" id="QDU28892.1"/>
    </source>
</evidence>
<accession>A0A517YFG2</accession>
<feature type="region of interest" description="Disordered" evidence="1">
    <location>
        <begin position="366"/>
        <end position="406"/>
    </location>
</feature>
<evidence type="ECO:0000256" key="1">
    <source>
        <dbReference type="SAM" id="MobiDB-lite"/>
    </source>
</evidence>
<dbReference type="EMBL" id="CP036274">
    <property type="protein sequence ID" value="QDU28892.1"/>
    <property type="molecule type" value="Genomic_DNA"/>
</dbReference>
<name>A0A517YFG2_9BACT</name>
<protein>
    <submittedName>
        <fullName evidence="2">Uncharacterized protein</fullName>
    </submittedName>
</protein>
<reference evidence="2 3" key="1">
    <citation type="submission" date="2019-02" db="EMBL/GenBank/DDBJ databases">
        <title>Deep-cultivation of Planctomycetes and their phenomic and genomic characterization uncovers novel biology.</title>
        <authorList>
            <person name="Wiegand S."/>
            <person name="Jogler M."/>
            <person name="Boedeker C."/>
            <person name="Pinto D."/>
            <person name="Vollmers J."/>
            <person name="Rivas-Marin E."/>
            <person name="Kohn T."/>
            <person name="Peeters S.H."/>
            <person name="Heuer A."/>
            <person name="Rast P."/>
            <person name="Oberbeckmann S."/>
            <person name="Bunk B."/>
            <person name="Jeske O."/>
            <person name="Meyerdierks A."/>
            <person name="Storesund J.E."/>
            <person name="Kallscheuer N."/>
            <person name="Luecker S."/>
            <person name="Lage O.M."/>
            <person name="Pohl T."/>
            <person name="Merkel B.J."/>
            <person name="Hornburger P."/>
            <person name="Mueller R.-W."/>
            <person name="Bruemmer F."/>
            <person name="Labrenz M."/>
            <person name="Spormann A.M."/>
            <person name="Op den Camp H."/>
            <person name="Overmann J."/>
            <person name="Amann R."/>
            <person name="Jetten M.S.M."/>
            <person name="Mascher T."/>
            <person name="Medema M.H."/>
            <person name="Devos D.P."/>
            <person name="Kaster A.-K."/>
            <person name="Ovreas L."/>
            <person name="Rohde M."/>
            <person name="Galperin M.Y."/>
            <person name="Jogler C."/>
        </authorList>
    </citation>
    <scope>NUCLEOTIDE SEQUENCE [LARGE SCALE GENOMIC DNA]</scope>
    <source>
        <strain evidence="2 3">ETA_A8</strain>
    </source>
</reference>